<evidence type="ECO:0000313" key="4">
    <source>
        <dbReference type="Proteomes" id="UP000642919"/>
    </source>
</evidence>
<dbReference type="AlphaFoldDB" id="A0A841HFI6"/>
<sequence length="113" mass="12707">MKSNAFWRFTRAKTTDTTRGDDGAFQSPSNVLLETLSVVHATTVGELARTTGISEATIVEHLNRLQTQALVEERGGGWTLADESSRVDQAVERRRRNSEEAADWEYEDDESIY</sequence>
<accession>A0A841HFI6</accession>
<feature type="domain" description="HTH arsR-type" evidence="2">
    <location>
        <begin position="42"/>
        <end position="72"/>
    </location>
</feature>
<evidence type="ECO:0000256" key="1">
    <source>
        <dbReference type="SAM" id="MobiDB-lite"/>
    </source>
</evidence>
<dbReference type="EMBL" id="JACHGX010000009">
    <property type="protein sequence ID" value="MBB6090855.1"/>
    <property type="molecule type" value="Genomic_DNA"/>
</dbReference>
<dbReference type="InterPro" id="IPR036388">
    <property type="entry name" value="WH-like_DNA-bd_sf"/>
</dbReference>
<feature type="compositionally biased region" description="Acidic residues" evidence="1">
    <location>
        <begin position="100"/>
        <end position="113"/>
    </location>
</feature>
<comment type="caution">
    <text evidence="3">The sequence shown here is derived from an EMBL/GenBank/DDBJ whole genome shotgun (WGS) entry which is preliminary data.</text>
</comment>
<feature type="region of interest" description="Disordered" evidence="1">
    <location>
        <begin position="81"/>
        <end position="113"/>
    </location>
</feature>
<name>A0A841HFI6_HALSI</name>
<dbReference type="Proteomes" id="UP000642919">
    <property type="component" value="Unassembled WGS sequence"/>
</dbReference>
<dbReference type="GO" id="GO:0003700">
    <property type="term" value="F:DNA-binding transcription factor activity"/>
    <property type="evidence" value="ECO:0007669"/>
    <property type="project" value="InterPro"/>
</dbReference>
<gene>
    <name evidence="3" type="ORF">HNR49_002241</name>
</gene>
<proteinExistence type="predicted"/>
<dbReference type="Gene3D" id="1.10.10.10">
    <property type="entry name" value="Winged helix-like DNA-binding domain superfamily/Winged helix DNA-binding domain"/>
    <property type="match status" value="1"/>
</dbReference>
<evidence type="ECO:0000313" key="3">
    <source>
        <dbReference type="EMBL" id="MBB6090855.1"/>
    </source>
</evidence>
<dbReference type="Pfam" id="PF01022">
    <property type="entry name" value="HTH_5"/>
    <property type="match status" value="1"/>
</dbReference>
<dbReference type="InterPro" id="IPR001845">
    <property type="entry name" value="HTH_ArsR_DNA-bd_dom"/>
</dbReference>
<dbReference type="SUPFAM" id="SSF46785">
    <property type="entry name" value="Winged helix' DNA-binding domain"/>
    <property type="match status" value="1"/>
</dbReference>
<dbReference type="RefSeq" id="WP_183377405.1">
    <property type="nucleotide sequence ID" value="NZ_JACHGX010000009.1"/>
</dbReference>
<evidence type="ECO:0000259" key="2">
    <source>
        <dbReference type="Pfam" id="PF01022"/>
    </source>
</evidence>
<feature type="compositionally biased region" description="Basic and acidic residues" evidence="1">
    <location>
        <begin position="83"/>
        <end position="92"/>
    </location>
</feature>
<organism evidence="3 4">
    <name type="scientific">Halobacterium salinarum</name>
    <name type="common">Halobacterium halobium</name>
    <dbReference type="NCBI Taxonomy" id="2242"/>
    <lineage>
        <taxon>Archaea</taxon>
        <taxon>Methanobacteriati</taxon>
        <taxon>Methanobacteriota</taxon>
        <taxon>Stenosarchaea group</taxon>
        <taxon>Halobacteria</taxon>
        <taxon>Halobacteriales</taxon>
        <taxon>Halobacteriaceae</taxon>
        <taxon>Halobacterium</taxon>
    </lineage>
</organism>
<protein>
    <submittedName>
        <fullName evidence="3">Putative ArsR family transcriptional regulator</fullName>
    </submittedName>
</protein>
<dbReference type="InterPro" id="IPR036390">
    <property type="entry name" value="WH_DNA-bd_sf"/>
</dbReference>
<reference evidence="3" key="1">
    <citation type="submission" date="2020-08" db="EMBL/GenBank/DDBJ databases">
        <title>Genomic Encyclopedia of Type Strains, Phase IV (KMG-IV): sequencing the most valuable type-strain genomes for metagenomic binning, comparative biology and taxonomic classification.</title>
        <authorList>
            <person name="Goeker M."/>
        </authorList>
    </citation>
    <scope>NUCLEOTIDE SEQUENCE</scope>
    <source>
        <strain evidence="3">DSM 669</strain>
    </source>
</reference>